<dbReference type="CDD" id="cd00075">
    <property type="entry name" value="HATPase"/>
    <property type="match status" value="1"/>
</dbReference>
<accession>A0A849H4X1</accession>
<keyword evidence="4 6" id="KW-0808">Transferase</keyword>
<dbReference type="InterPro" id="IPR036890">
    <property type="entry name" value="HATPase_C_sf"/>
</dbReference>
<comment type="caution">
    <text evidence="6">The sequence shown here is derived from an EMBL/GenBank/DDBJ whole genome shotgun (WGS) entry which is preliminary data.</text>
</comment>
<dbReference type="CDD" id="cd00082">
    <property type="entry name" value="HisKA"/>
    <property type="match status" value="1"/>
</dbReference>
<dbReference type="SUPFAM" id="SSF55874">
    <property type="entry name" value="ATPase domain of HSP90 chaperone/DNA topoisomerase II/histidine kinase"/>
    <property type="match status" value="1"/>
</dbReference>
<evidence type="ECO:0000256" key="1">
    <source>
        <dbReference type="ARBA" id="ARBA00000085"/>
    </source>
</evidence>
<keyword evidence="7" id="KW-1185">Reference proteome</keyword>
<dbReference type="AlphaFoldDB" id="A0A849H4X1"/>
<dbReference type="EMBL" id="JABEPQ010000001">
    <property type="protein sequence ID" value="NNM44820.1"/>
    <property type="molecule type" value="Genomic_DNA"/>
</dbReference>
<dbReference type="GO" id="GO:0005886">
    <property type="term" value="C:plasma membrane"/>
    <property type="evidence" value="ECO:0007669"/>
    <property type="project" value="UniProtKB-SubCell"/>
</dbReference>
<organism evidence="6 7">
    <name type="scientific">Knoellia koreensis</name>
    <dbReference type="NCBI Taxonomy" id="2730921"/>
    <lineage>
        <taxon>Bacteria</taxon>
        <taxon>Bacillati</taxon>
        <taxon>Actinomycetota</taxon>
        <taxon>Actinomycetes</taxon>
        <taxon>Micrococcales</taxon>
        <taxon>Intrasporangiaceae</taxon>
        <taxon>Knoellia</taxon>
    </lineage>
</organism>
<feature type="domain" description="Histidine kinase" evidence="5">
    <location>
        <begin position="22"/>
        <end position="204"/>
    </location>
</feature>
<comment type="catalytic activity">
    <reaction evidence="1">
        <text>ATP + protein L-histidine = ADP + protein N-phospho-L-histidine.</text>
        <dbReference type="EC" id="2.7.13.3"/>
    </reaction>
</comment>
<evidence type="ECO:0000256" key="4">
    <source>
        <dbReference type="ARBA" id="ARBA00022777"/>
    </source>
</evidence>
<dbReference type="EC" id="2.7.13.3" evidence="3"/>
<sequence length="210" mass="21997">MSAAIDDVQRRIAGREIDTVRALLHDLRQPLAAILLMAGAEGGDDRRKLDVIAGQAQWLSEVVETSLSEAATDEVVPTDVERIVRDAVDRAAATTACHLRVDIVGVRRAWARPVALSRALACVLDNAVRAAGESGRVTVSVVEDSLGTHVRVCDSGPGFGRIASRTSLGLTTTRAMVAACQGTFDIRDGREGGAVADICLGTVGLEAVAS</sequence>
<dbReference type="SMART" id="SM00387">
    <property type="entry name" value="HATPase_c"/>
    <property type="match status" value="1"/>
</dbReference>
<dbReference type="PANTHER" id="PTHR45569:SF1">
    <property type="entry name" value="SENSOR PROTEIN KDPD"/>
    <property type="match status" value="1"/>
</dbReference>
<protein>
    <recommendedName>
        <fullName evidence="3">histidine kinase</fullName>
        <ecNumber evidence="3">2.7.13.3</ecNumber>
    </recommendedName>
</protein>
<reference evidence="6 7" key="1">
    <citation type="submission" date="2020-04" db="EMBL/GenBank/DDBJ databases">
        <title>Knoellia sp. isolate from air conditioner.</title>
        <authorList>
            <person name="Chea S."/>
            <person name="Kim D.-U."/>
        </authorList>
    </citation>
    <scope>NUCLEOTIDE SEQUENCE [LARGE SCALE GENOMIC DNA]</scope>
    <source>
        <strain evidence="6 7">DB2414S</strain>
    </source>
</reference>
<dbReference type="InterPro" id="IPR003661">
    <property type="entry name" value="HisK_dim/P_dom"/>
</dbReference>
<proteinExistence type="predicted"/>
<evidence type="ECO:0000256" key="2">
    <source>
        <dbReference type="ARBA" id="ARBA00004236"/>
    </source>
</evidence>
<evidence type="ECO:0000256" key="3">
    <source>
        <dbReference type="ARBA" id="ARBA00012438"/>
    </source>
</evidence>
<comment type="subcellular location">
    <subcellularLocation>
        <location evidence="2">Cell membrane</location>
    </subcellularLocation>
</comment>
<gene>
    <name evidence="6" type="ORF">HJG52_02235</name>
</gene>
<dbReference type="InterPro" id="IPR052023">
    <property type="entry name" value="Histidine_kinase_KdpD"/>
</dbReference>
<dbReference type="InterPro" id="IPR003594">
    <property type="entry name" value="HATPase_dom"/>
</dbReference>
<dbReference type="RefSeq" id="WP_171241930.1">
    <property type="nucleotide sequence ID" value="NZ_JABEPQ010000001.1"/>
</dbReference>
<evidence type="ECO:0000313" key="7">
    <source>
        <dbReference type="Proteomes" id="UP000588586"/>
    </source>
</evidence>
<dbReference type="PROSITE" id="PS50109">
    <property type="entry name" value="HIS_KIN"/>
    <property type="match status" value="1"/>
</dbReference>
<dbReference type="SUPFAM" id="SSF47384">
    <property type="entry name" value="Homodimeric domain of signal transducing histidine kinase"/>
    <property type="match status" value="1"/>
</dbReference>
<dbReference type="PANTHER" id="PTHR45569">
    <property type="entry name" value="SENSOR PROTEIN KDPD"/>
    <property type="match status" value="1"/>
</dbReference>
<dbReference type="Pfam" id="PF02518">
    <property type="entry name" value="HATPase_c"/>
    <property type="match status" value="1"/>
</dbReference>
<dbReference type="InterPro" id="IPR036097">
    <property type="entry name" value="HisK_dim/P_sf"/>
</dbReference>
<dbReference type="Proteomes" id="UP000588586">
    <property type="component" value="Unassembled WGS sequence"/>
</dbReference>
<dbReference type="InterPro" id="IPR005467">
    <property type="entry name" value="His_kinase_dom"/>
</dbReference>
<dbReference type="GO" id="GO:0000155">
    <property type="term" value="F:phosphorelay sensor kinase activity"/>
    <property type="evidence" value="ECO:0007669"/>
    <property type="project" value="InterPro"/>
</dbReference>
<evidence type="ECO:0000313" key="6">
    <source>
        <dbReference type="EMBL" id="NNM44820.1"/>
    </source>
</evidence>
<dbReference type="Gene3D" id="3.30.565.10">
    <property type="entry name" value="Histidine kinase-like ATPase, C-terminal domain"/>
    <property type="match status" value="1"/>
</dbReference>
<name>A0A849H4X1_9MICO</name>
<evidence type="ECO:0000259" key="5">
    <source>
        <dbReference type="PROSITE" id="PS50109"/>
    </source>
</evidence>
<keyword evidence="4 6" id="KW-0418">Kinase</keyword>